<comment type="caution">
    <text evidence="3">The sequence shown here is derived from an EMBL/GenBank/DDBJ whole genome shotgun (WGS) entry which is preliminary data.</text>
</comment>
<evidence type="ECO:0000256" key="1">
    <source>
        <dbReference type="SAM" id="MobiDB-lite"/>
    </source>
</evidence>
<dbReference type="RefSeq" id="WP_086728351.1">
    <property type="nucleotide sequence ID" value="NZ_MUBM01000234.1"/>
</dbReference>
<dbReference type="Proteomes" id="UP001458415">
    <property type="component" value="Unassembled WGS sequence"/>
</dbReference>
<evidence type="ECO:0000313" key="3">
    <source>
        <dbReference type="EMBL" id="MER6977219.1"/>
    </source>
</evidence>
<feature type="signal peptide" evidence="2">
    <location>
        <begin position="1"/>
        <end position="21"/>
    </location>
</feature>
<feature type="compositionally biased region" description="Low complexity" evidence="1">
    <location>
        <begin position="32"/>
        <end position="53"/>
    </location>
</feature>
<sequence length="174" mass="18226">MHTRTALVAIAVLAATLTACSNEPSPSKAERATTANSPTPATPSTAASSTAAPKLSTAWVPKLEKATTTDVQGVCTHVGSKQCADHLTDIVTVGIDLQQAIAEASAKRMYPRSTDELDKMMRASDGYTNDGCLNDPLADVDGSPCFKHSLDIMGAGASLQFTMQTDEIRWGLDG</sequence>
<organism evidence="3 4">
    <name type="scientific">Streptomyces carpinensis</name>
    <dbReference type="NCBI Taxonomy" id="66369"/>
    <lineage>
        <taxon>Bacteria</taxon>
        <taxon>Bacillati</taxon>
        <taxon>Actinomycetota</taxon>
        <taxon>Actinomycetes</taxon>
        <taxon>Kitasatosporales</taxon>
        <taxon>Streptomycetaceae</taxon>
        <taxon>Streptomyces</taxon>
    </lineage>
</organism>
<keyword evidence="2" id="KW-0732">Signal</keyword>
<accession>A0ABV1VZ50</accession>
<gene>
    <name evidence="3" type="ORF">ABT317_09355</name>
</gene>
<protein>
    <recommendedName>
        <fullName evidence="5">Lipoprotein</fullName>
    </recommendedName>
</protein>
<feature type="region of interest" description="Disordered" evidence="1">
    <location>
        <begin position="21"/>
        <end position="53"/>
    </location>
</feature>
<name>A0ABV1VZ50_9ACTN</name>
<evidence type="ECO:0000313" key="4">
    <source>
        <dbReference type="Proteomes" id="UP001458415"/>
    </source>
</evidence>
<evidence type="ECO:0008006" key="5">
    <source>
        <dbReference type="Google" id="ProtNLM"/>
    </source>
</evidence>
<keyword evidence="4" id="KW-1185">Reference proteome</keyword>
<feature type="chain" id="PRO_5045256532" description="Lipoprotein" evidence="2">
    <location>
        <begin position="22"/>
        <end position="174"/>
    </location>
</feature>
<dbReference type="EMBL" id="JBEPCU010000102">
    <property type="protein sequence ID" value="MER6977219.1"/>
    <property type="molecule type" value="Genomic_DNA"/>
</dbReference>
<reference evidence="3 4" key="1">
    <citation type="submission" date="2024-06" db="EMBL/GenBank/DDBJ databases">
        <title>The Natural Products Discovery Center: Release of the First 8490 Sequenced Strains for Exploring Actinobacteria Biosynthetic Diversity.</title>
        <authorList>
            <person name="Kalkreuter E."/>
            <person name="Kautsar S.A."/>
            <person name="Yang D."/>
            <person name="Bader C.D."/>
            <person name="Teijaro C.N."/>
            <person name="Fluegel L."/>
            <person name="Davis C.M."/>
            <person name="Simpson J.R."/>
            <person name="Lauterbach L."/>
            <person name="Steele A.D."/>
            <person name="Gui C."/>
            <person name="Meng S."/>
            <person name="Li G."/>
            <person name="Viehrig K."/>
            <person name="Ye F."/>
            <person name="Su P."/>
            <person name="Kiefer A.F."/>
            <person name="Nichols A."/>
            <person name="Cepeda A.J."/>
            <person name="Yan W."/>
            <person name="Fan B."/>
            <person name="Jiang Y."/>
            <person name="Adhikari A."/>
            <person name="Zheng C.-J."/>
            <person name="Schuster L."/>
            <person name="Cowan T.M."/>
            <person name="Smanski M.J."/>
            <person name="Chevrette M.G."/>
            <person name="De Carvalho L.P.S."/>
            <person name="Shen B."/>
        </authorList>
    </citation>
    <scope>NUCLEOTIDE SEQUENCE [LARGE SCALE GENOMIC DNA]</scope>
    <source>
        <strain evidence="3 4">NPDC000634</strain>
    </source>
</reference>
<proteinExistence type="predicted"/>
<dbReference type="PROSITE" id="PS51257">
    <property type="entry name" value="PROKAR_LIPOPROTEIN"/>
    <property type="match status" value="1"/>
</dbReference>
<evidence type="ECO:0000256" key="2">
    <source>
        <dbReference type="SAM" id="SignalP"/>
    </source>
</evidence>